<dbReference type="EMBL" id="MF101467">
    <property type="protein sequence ID" value="ARW69667.1"/>
    <property type="molecule type" value="Genomic_DNA"/>
</dbReference>
<evidence type="ECO:0000313" key="9">
    <source>
        <dbReference type="EMBL" id="ARW69667.1"/>
    </source>
</evidence>
<dbReference type="RefSeq" id="YP_009399848.1">
    <property type="nucleotide sequence ID" value="NC_035299.1"/>
</dbReference>
<dbReference type="GO" id="GO:0017004">
    <property type="term" value="P:cytochrome complex assembly"/>
    <property type="evidence" value="ECO:0007669"/>
    <property type="project" value="UniProtKB-UniRule"/>
</dbReference>
<dbReference type="InterPro" id="IPR007816">
    <property type="entry name" value="ResB-like_domain"/>
</dbReference>
<feature type="domain" description="ResB-like" evidence="8">
    <location>
        <begin position="21"/>
        <end position="272"/>
    </location>
</feature>
<dbReference type="InterPro" id="IPR023494">
    <property type="entry name" value="Cyt_c_bgen_Ccs1/CcsB/ResB"/>
</dbReference>
<feature type="transmembrane region" description="Helical" evidence="7">
    <location>
        <begin position="368"/>
        <end position="385"/>
    </location>
</feature>
<evidence type="ECO:0000256" key="3">
    <source>
        <dbReference type="ARBA" id="ARBA00022748"/>
    </source>
</evidence>
<feature type="transmembrane region" description="Helical" evidence="7">
    <location>
        <begin position="46"/>
        <end position="65"/>
    </location>
</feature>
<dbReference type="GeneID" id="33362379"/>
<dbReference type="PANTHER" id="PTHR31566:SF0">
    <property type="entry name" value="CYTOCHROME C BIOGENESIS PROTEIN CCS1, CHLOROPLASTIC"/>
    <property type="match status" value="1"/>
</dbReference>
<keyword evidence="3 6" id="KW-0201">Cytochrome c-type biogenesis</keyword>
<keyword evidence="4 6" id="KW-1133">Transmembrane helix</keyword>
<proteinExistence type="inferred from homology"/>
<comment type="function">
    <text evidence="6">Required during biogenesis of c-type cytochromes (cytochrome c6 and cytochrome f) at the step of heme attachment.</text>
</comment>
<protein>
    <recommendedName>
        <fullName evidence="6">Cytochrome c biogenesis protein Ccs1</fullName>
    </recommendedName>
</protein>
<name>A0A1Z1MU90_9FLOR</name>
<feature type="transmembrane region" description="Helical" evidence="7">
    <location>
        <begin position="72"/>
        <end position="94"/>
    </location>
</feature>
<comment type="subunit">
    <text evidence="6">May interact with CcsA.</text>
</comment>
<geneLocation type="chloroplast" evidence="9"/>
<sequence>MNNLKFNYLSWKFVKRISNLNFSIFVLFVIILFCVLGSLLEQEQEFSYYALNYSKYIAFIWFLGLDHIFRTFWFVFLIFIFLMSLISCTFTTQLPSLKNARRWKFINKNNNLMNSTYSLVNTDYSYIDGLYSLLRLDFFVFCRNSSIYAYKGLYGRIAPIFVHFSIVAILIGSVYGLFCSFVLQEVVPIGEVFHLKNFIYAGFYSDVKKDFFGYIDSFYIDYYNNGSVDQFSSKISIYKSNSKIIYSKLIDVNGPFTYSKITFYQTDWQINAIRIRLGDDYVFQKKLFKKNENNQTFWISSLYLSKKSNLFFIINALNNEIFLCDYKGLILKKVNLGQKFYINSVPYIVENIISSTGLQIKFDPGISIVYMGFFVMIIMTFISYLSYSQVWIYSNLDFIELLGFTNRAIILFNRDMTVMNKIYSIYYNKLIDKKNKTYFLLR</sequence>
<keyword evidence="6" id="KW-0793">Thylakoid</keyword>
<organism evidence="9">
    <name type="scientific">Tolypiocladia glomerulata</name>
    <dbReference type="NCBI Taxonomy" id="860646"/>
    <lineage>
        <taxon>Eukaryota</taxon>
        <taxon>Rhodophyta</taxon>
        <taxon>Florideophyceae</taxon>
        <taxon>Rhodymeniophycidae</taxon>
        <taxon>Ceramiales</taxon>
        <taxon>Rhodomelaceae</taxon>
        <taxon>Polysiphonioideae</taxon>
        <taxon>Tolypiocladia</taxon>
    </lineage>
</organism>
<gene>
    <name evidence="6 9" type="primary">ccs1</name>
</gene>
<evidence type="ECO:0000256" key="1">
    <source>
        <dbReference type="ARBA" id="ARBA00004141"/>
    </source>
</evidence>
<dbReference type="HAMAP" id="MF_01392">
    <property type="entry name" value="CytC_Ccs1"/>
    <property type="match status" value="1"/>
</dbReference>
<keyword evidence="9" id="KW-0150">Chloroplast</keyword>
<evidence type="ECO:0000256" key="2">
    <source>
        <dbReference type="ARBA" id="ARBA00022692"/>
    </source>
</evidence>
<evidence type="ECO:0000256" key="5">
    <source>
        <dbReference type="ARBA" id="ARBA00023136"/>
    </source>
</evidence>
<evidence type="ECO:0000256" key="4">
    <source>
        <dbReference type="ARBA" id="ARBA00022989"/>
    </source>
</evidence>
<keyword evidence="2 6" id="KW-0812">Transmembrane</keyword>
<dbReference type="AlphaFoldDB" id="A0A1Z1MU90"/>
<evidence type="ECO:0000256" key="6">
    <source>
        <dbReference type="HAMAP-Rule" id="MF_01392"/>
    </source>
</evidence>
<evidence type="ECO:0000259" key="8">
    <source>
        <dbReference type="Pfam" id="PF05140"/>
    </source>
</evidence>
<evidence type="ECO:0000256" key="7">
    <source>
        <dbReference type="SAM" id="Phobius"/>
    </source>
</evidence>
<comment type="subcellular location">
    <subcellularLocation>
        <location evidence="1">Membrane</location>
        <topology evidence="1">Multi-pass membrane protein</topology>
    </subcellularLocation>
    <subcellularLocation>
        <location evidence="6">Plastid</location>
        <location evidence="6">Chloroplast thylakoid membrane</location>
        <topology evidence="6">Multi-pass membrane protein</topology>
    </subcellularLocation>
</comment>
<keyword evidence="9" id="KW-0934">Plastid</keyword>
<feature type="transmembrane region" description="Helical" evidence="7">
    <location>
        <begin position="160"/>
        <end position="183"/>
    </location>
</feature>
<dbReference type="GO" id="GO:0009535">
    <property type="term" value="C:chloroplast thylakoid membrane"/>
    <property type="evidence" value="ECO:0007669"/>
    <property type="project" value="UniProtKB-SubCell"/>
</dbReference>
<accession>A0A1Z1MU90</accession>
<comment type="similarity">
    <text evidence="6">Belongs to the Ccs1/CcsB family.</text>
</comment>
<keyword evidence="5 6" id="KW-0472">Membrane</keyword>
<reference evidence="9" key="1">
    <citation type="journal article" date="2017" name="J. Phycol.">
        <title>Analysis of chloroplast genomes and a supermatrix inform reclassification of the Rhodomelaceae (Rhodophyta).</title>
        <authorList>
            <person name="Diaz-Tapia P."/>
            <person name="Maggs C.A."/>
            <person name="West J.A."/>
            <person name="Verbruggen H."/>
        </authorList>
    </citation>
    <scope>NUCLEOTIDE SEQUENCE</scope>
    <source>
        <strain evidence="9">PD1825</strain>
    </source>
</reference>
<dbReference type="Pfam" id="PF05140">
    <property type="entry name" value="ResB"/>
    <property type="match status" value="1"/>
</dbReference>
<dbReference type="PANTHER" id="PTHR31566">
    <property type="entry name" value="CYTOCHROME C BIOGENESIS PROTEIN CCS1, CHLOROPLASTIC"/>
    <property type="match status" value="1"/>
</dbReference>
<feature type="transmembrane region" description="Helical" evidence="7">
    <location>
        <begin position="20"/>
        <end position="40"/>
    </location>
</feature>